<dbReference type="InterPro" id="IPR021336">
    <property type="entry name" value="DUF2949"/>
</dbReference>
<sequence length="63" mass="7129">MSQQTQLVDYLQQELAVPAEATALGLRQSAAMPNLLPMVLWQYGLVTTPQLEQIFDWLEARIV</sequence>
<proteinExistence type="predicted"/>
<accession>A0ABW6IJM8</accession>
<comment type="caution">
    <text evidence="1">The sequence shown here is derived from an EMBL/GenBank/DDBJ whole genome shotgun (WGS) entry which is preliminary data.</text>
</comment>
<evidence type="ECO:0000313" key="2">
    <source>
        <dbReference type="Proteomes" id="UP001600165"/>
    </source>
</evidence>
<dbReference type="EMBL" id="JBHZOL010000110">
    <property type="protein sequence ID" value="MFE4108426.1"/>
    <property type="molecule type" value="Genomic_DNA"/>
</dbReference>
<dbReference type="Proteomes" id="UP001600165">
    <property type="component" value="Unassembled WGS sequence"/>
</dbReference>
<gene>
    <name evidence="1" type="ORF">ACFVKH_19270</name>
</gene>
<keyword evidence="2" id="KW-1185">Reference proteome</keyword>
<name>A0ABW6IJM8_9CYAN</name>
<reference evidence="1 2" key="1">
    <citation type="submission" date="2024-10" db="EMBL/GenBank/DDBJ databases">
        <authorList>
            <person name="Ratan Roy A."/>
            <person name="Morales Sandoval P.H."/>
            <person name="De Los Santos Villalobos S."/>
            <person name="Chakraborty S."/>
            <person name="Mukherjee J."/>
        </authorList>
    </citation>
    <scope>NUCLEOTIDE SEQUENCE [LARGE SCALE GENOMIC DNA]</scope>
    <source>
        <strain evidence="1 2">S1</strain>
    </source>
</reference>
<evidence type="ECO:0000313" key="1">
    <source>
        <dbReference type="EMBL" id="MFE4108426.1"/>
    </source>
</evidence>
<dbReference type="Pfam" id="PF11165">
    <property type="entry name" value="DUF2949"/>
    <property type="match status" value="1"/>
</dbReference>
<dbReference type="RefSeq" id="WP_377968057.1">
    <property type="nucleotide sequence ID" value="NZ_JBHZOL010000110.1"/>
</dbReference>
<organism evidence="1 2">
    <name type="scientific">Almyronema epifaneia S1</name>
    <dbReference type="NCBI Taxonomy" id="2991925"/>
    <lineage>
        <taxon>Bacteria</taxon>
        <taxon>Bacillati</taxon>
        <taxon>Cyanobacteriota</taxon>
        <taxon>Cyanophyceae</taxon>
        <taxon>Nodosilineales</taxon>
        <taxon>Nodosilineaceae</taxon>
        <taxon>Almyronema</taxon>
        <taxon>Almyronema epifaneia</taxon>
    </lineage>
</organism>
<protein>
    <submittedName>
        <fullName evidence="1">DUF2949 domain-containing protein</fullName>
    </submittedName>
</protein>